<keyword evidence="2" id="KW-1185">Reference proteome</keyword>
<reference evidence="1 2" key="1">
    <citation type="submission" date="2020-07" db="EMBL/GenBank/DDBJ databases">
        <authorList>
            <person name="Maaloum M."/>
        </authorList>
    </citation>
    <scope>NUCLEOTIDE SEQUENCE [LARGE SCALE GENOMIC DNA]</scope>
    <source>
        <strain evidence="1 2">GCS-AN-3</strain>
    </source>
</reference>
<gene>
    <name evidence="1" type="ORF">H0I39_09790</name>
</gene>
<dbReference type="EMBL" id="JACCKX010000001">
    <property type="protein sequence ID" value="NZA01976.1"/>
    <property type="molecule type" value="Genomic_DNA"/>
</dbReference>
<evidence type="ECO:0000313" key="1">
    <source>
        <dbReference type="EMBL" id="NZA01976.1"/>
    </source>
</evidence>
<sequence length="126" mass="13672">MNQDELLVALCKTLLAETERQPGWSKLIMVGEMDGGSAGMAGYSFDLSGQWKATSPRGGESLDLLEQLHEAMTAASPTGRPWLACLLRIGSNGEVGADFEYDDAERWAINPRNLAQRIAEFAAMPV</sequence>
<protein>
    <recommendedName>
        <fullName evidence="3">DUF600 family protein</fullName>
    </recommendedName>
</protein>
<dbReference type="SUPFAM" id="SSF160424">
    <property type="entry name" value="BH3703-like"/>
    <property type="match status" value="1"/>
</dbReference>
<dbReference type="RefSeq" id="WP_180550364.1">
    <property type="nucleotide sequence ID" value="NZ_JACCKX010000001.1"/>
</dbReference>
<dbReference type="InterPro" id="IPR036170">
    <property type="entry name" value="YezG-like_sf"/>
</dbReference>
<name>A0A853INF6_9BURK</name>
<proteinExistence type="predicted"/>
<evidence type="ECO:0000313" key="2">
    <source>
        <dbReference type="Proteomes" id="UP000589716"/>
    </source>
</evidence>
<accession>A0A853INF6</accession>
<dbReference type="Proteomes" id="UP000589716">
    <property type="component" value="Unassembled WGS sequence"/>
</dbReference>
<dbReference type="AlphaFoldDB" id="A0A853INF6"/>
<comment type="caution">
    <text evidence="1">The sequence shown here is derived from an EMBL/GenBank/DDBJ whole genome shotgun (WGS) entry which is preliminary data.</text>
</comment>
<evidence type="ECO:0008006" key="3">
    <source>
        <dbReference type="Google" id="ProtNLM"/>
    </source>
</evidence>
<organism evidence="1 2">
    <name type="scientific">Ottowia beijingensis</name>
    <dbReference type="NCBI Taxonomy" id="1207057"/>
    <lineage>
        <taxon>Bacteria</taxon>
        <taxon>Pseudomonadati</taxon>
        <taxon>Pseudomonadota</taxon>
        <taxon>Betaproteobacteria</taxon>
        <taxon>Burkholderiales</taxon>
        <taxon>Comamonadaceae</taxon>
        <taxon>Ottowia</taxon>
    </lineage>
</organism>